<dbReference type="InterPro" id="IPR010982">
    <property type="entry name" value="Lambda_DNA-bd_dom_sf"/>
</dbReference>
<evidence type="ECO:0000313" key="4">
    <source>
        <dbReference type="EMBL" id="MDG9699068.1"/>
    </source>
</evidence>
<dbReference type="InterPro" id="IPR050400">
    <property type="entry name" value="Bact_Cytoskel_RodZ"/>
</dbReference>
<dbReference type="Proteomes" id="UP001237156">
    <property type="component" value="Unassembled WGS sequence"/>
</dbReference>
<evidence type="ECO:0000313" key="5">
    <source>
        <dbReference type="Proteomes" id="UP001237156"/>
    </source>
</evidence>
<name>A0AAW6RJD6_9BURK</name>
<keyword evidence="2" id="KW-1133">Transmembrane helix</keyword>
<keyword evidence="2" id="KW-0472">Membrane</keyword>
<feature type="compositionally biased region" description="Low complexity" evidence="1">
    <location>
        <begin position="227"/>
        <end position="249"/>
    </location>
</feature>
<organism evidence="4 5">
    <name type="scientific">Ottowia cancrivicina</name>
    <dbReference type="NCBI Taxonomy" id="3040346"/>
    <lineage>
        <taxon>Bacteria</taxon>
        <taxon>Pseudomonadati</taxon>
        <taxon>Pseudomonadota</taxon>
        <taxon>Betaproteobacteria</taxon>
        <taxon>Burkholderiales</taxon>
        <taxon>Comamonadaceae</taxon>
        <taxon>Ottowia</taxon>
    </lineage>
</organism>
<proteinExistence type="predicted"/>
<feature type="domain" description="Cytoskeleton protein RodZ-like C-terminal" evidence="3">
    <location>
        <begin position="261"/>
        <end position="332"/>
    </location>
</feature>
<feature type="region of interest" description="Disordered" evidence="1">
    <location>
        <begin position="201"/>
        <end position="249"/>
    </location>
</feature>
<reference evidence="4 5" key="1">
    <citation type="submission" date="2023-04" db="EMBL/GenBank/DDBJ databases">
        <title>Ottowia paracancer sp. nov., isolated from human stomach.</title>
        <authorList>
            <person name="Song Y."/>
        </authorList>
    </citation>
    <scope>NUCLEOTIDE SEQUENCE [LARGE SCALE GENOMIC DNA]</scope>
    <source>
        <strain evidence="4 5">10c7w1</strain>
    </source>
</reference>
<keyword evidence="2" id="KW-0812">Transmembrane</keyword>
<evidence type="ECO:0000256" key="1">
    <source>
        <dbReference type="SAM" id="MobiDB-lite"/>
    </source>
</evidence>
<gene>
    <name evidence="4" type="ORF">QB898_04920</name>
</gene>
<dbReference type="Pfam" id="PF13413">
    <property type="entry name" value="HTH_25"/>
    <property type="match status" value="1"/>
</dbReference>
<dbReference type="Gene3D" id="1.10.260.40">
    <property type="entry name" value="lambda repressor-like DNA-binding domains"/>
    <property type="match status" value="1"/>
</dbReference>
<dbReference type="GO" id="GO:0003677">
    <property type="term" value="F:DNA binding"/>
    <property type="evidence" value="ECO:0007669"/>
    <property type="project" value="InterPro"/>
</dbReference>
<dbReference type="PANTHER" id="PTHR34475">
    <property type="match status" value="1"/>
</dbReference>
<dbReference type="RefSeq" id="WP_279524038.1">
    <property type="nucleotide sequence ID" value="NZ_JARVII010000007.1"/>
</dbReference>
<evidence type="ECO:0000259" key="3">
    <source>
        <dbReference type="Pfam" id="PF13464"/>
    </source>
</evidence>
<protein>
    <submittedName>
        <fullName evidence="4">Helix-turn-helix domain-containing protein</fullName>
    </submittedName>
</protein>
<accession>A0AAW6RJD6</accession>
<dbReference type="InterPro" id="IPR025194">
    <property type="entry name" value="RodZ-like_C"/>
</dbReference>
<feature type="transmembrane region" description="Helical" evidence="2">
    <location>
        <begin position="153"/>
        <end position="173"/>
    </location>
</feature>
<sequence length="334" mass="34347">MSELARQGRDSAPAPLPLREQATAPAPLETDAPAAKSEPPDAPAVRAGVMLRQVREAAGIDADLLANALKVPLYRIEALEAGRLELLPDITFARGLAASICRHLGGDAAAVLACMPTSRHGLYSPASNAGYAPFHRASDRPASLLSHLFSRPVLIILALLALGAAALSLLPTLPIRLNAPAETTQDGMREDGAHAPASGMVVEAVSEHSDSPLAAQPPLQPEPPASSTPALSAPVAAPEAPPAAAEAAPVAPQPAAPFIAFAATQSTWVSVRDAKGKNLLDRTLKAGEQASVTEGELPLTVKIGKVDGVSVTVRGEPFDAKALARGSVARFEVK</sequence>
<keyword evidence="5" id="KW-1185">Reference proteome</keyword>
<dbReference type="Pfam" id="PF13464">
    <property type="entry name" value="RodZ_C"/>
    <property type="match status" value="1"/>
</dbReference>
<dbReference type="AlphaFoldDB" id="A0AAW6RJD6"/>
<dbReference type="PANTHER" id="PTHR34475:SF1">
    <property type="entry name" value="CYTOSKELETON PROTEIN RODZ"/>
    <property type="match status" value="1"/>
</dbReference>
<feature type="region of interest" description="Disordered" evidence="1">
    <location>
        <begin position="1"/>
        <end position="42"/>
    </location>
</feature>
<evidence type="ECO:0000256" key="2">
    <source>
        <dbReference type="SAM" id="Phobius"/>
    </source>
</evidence>
<dbReference type="EMBL" id="JARVII010000007">
    <property type="protein sequence ID" value="MDG9699068.1"/>
    <property type="molecule type" value="Genomic_DNA"/>
</dbReference>
<comment type="caution">
    <text evidence="4">The sequence shown here is derived from an EMBL/GenBank/DDBJ whole genome shotgun (WGS) entry which is preliminary data.</text>
</comment>